<dbReference type="SUPFAM" id="SSF46955">
    <property type="entry name" value="Putative DNA-binding domain"/>
    <property type="match status" value="1"/>
</dbReference>
<dbReference type="GO" id="GO:0003677">
    <property type="term" value="F:DNA binding"/>
    <property type="evidence" value="ECO:0007669"/>
    <property type="project" value="UniProtKB-KW"/>
</dbReference>
<dbReference type="CDD" id="cd01109">
    <property type="entry name" value="HTH_YyaN"/>
    <property type="match status" value="1"/>
</dbReference>
<reference evidence="5" key="3">
    <citation type="submission" date="2024-06" db="EMBL/GenBank/DDBJ databases">
        <authorList>
            <person name="Zeng C."/>
        </authorList>
    </citation>
    <scope>NUCLEOTIDE SEQUENCE [LARGE SCALE GENOMIC DNA]</scope>
    <source>
        <strain evidence="5">ZCY20-5</strain>
    </source>
</reference>
<keyword evidence="1" id="KW-0238">DNA-binding</keyword>
<dbReference type="GO" id="GO:0003700">
    <property type="term" value="F:DNA-binding transcription factor activity"/>
    <property type="evidence" value="ECO:0007669"/>
    <property type="project" value="InterPro"/>
</dbReference>
<feature type="domain" description="HTH merR-type" evidence="3">
    <location>
        <begin position="2"/>
        <end position="71"/>
    </location>
</feature>
<feature type="coiled-coil region" evidence="2">
    <location>
        <begin position="83"/>
        <end position="110"/>
    </location>
</feature>
<dbReference type="InterPro" id="IPR000551">
    <property type="entry name" value="MerR-type_HTH_dom"/>
</dbReference>
<dbReference type="InterPro" id="IPR009061">
    <property type="entry name" value="DNA-bd_dom_put_sf"/>
</dbReference>
<protein>
    <submittedName>
        <fullName evidence="4">MerR family transcriptional regulator</fullName>
    </submittedName>
</protein>
<dbReference type="AlphaFoldDB" id="A0AA97D8R9"/>
<reference evidence="5" key="2">
    <citation type="submission" date="2024-06" db="EMBL/GenBank/DDBJ databases">
        <title>Caproicibacterium argilliputei sp. nov, a novel caproic acid producing anaerobic bacterium isolated from pit mud.</title>
        <authorList>
            <person name="Zeng C."/>
        </authorList>
    </citation>
    <scope>NUCLEOTIDE SEQUENCE [LARGE SCALE GENOMIC DNA]</scope>
    <source>
        <strain evidence="5">ZCY20-5</strain>
    </source>
</reference>
<evidence type="ECO:0000313" key="4">
    <source>
        <dbReference type="EMBL" id="WOC31135.1"/>
    </source>
</evidence>
<evidence type="ECO:0000313" key="5">
    <source>
        <dbReference type="Proteomes" id="UP001300604"/>
    </source>
</evidence>
<dbReference type="SMART" id="SM00422">
    <property type="entry name" value="HTH_MERR"/>
    <property type="match status" value="1"/>
</dbReference>
<accession>A0AA97D8R9</accession>
<organism evidence="4 5">
    <name type="scientific">Caproicibacterium argilliputei</name>
    <dbReference type="NCBI Taxonomy" id="3030016"/>
    <lineage>
        <taxon>Bacteria</taxon>
        <taxon>Bacillati</taxon>
        <taxon>Bacillota</taxon>
        <taxon>Clostridia</taxon>
        <taxon>Eubacteriales</taxon>
        <taxon>Oscillospiraceae</taxon>
        <taxon>Caproicibacterium</taxon>
    </lineage>
</organism>
<dbReference type="Pfam" id="PF13411">
    <property type="entry name" value="MerR_1"/>
    <property type="match status" value="1"/>
</dbReference>
<dbReference type="RefSeq" id="WP_275844053.1">
    <property type="nucleotide sequence ID" value="NZ_CP135996.1"/>
</dbReference>
<reference evidence="4 5" key="1">
    <citation type="submission" date="2024-06" db="EMBL/GenBank/DDBJ databases">
        <title>Caproicibacterium argilliputei sp. nov, a novel caproic acid producing anaerobic bacterium isolated from pit mud.</title>
        <authorList>
            <person name="Xia S."/>
        </authorList>
    </citation>
    <scope>NUCLEOTIDE SEQUENCE [LARGE SCALE GENOMIC DNA]</scope>
    <source>
        <strain evidence="4 5">ZCY20-5</strain>
    </source>
</reference>
<evidence type="ECO:0000259" key="3">
    <source>
        <dbReference type="PROSITE" id="PS50937"/>
    </source>
</evidence>
<dbReference type="KEGG" id="carl:PXC00_07820"/>
<sequence length="132" mass="15509">MYYSMKQVSEKMKIPEYTLRYYEKEGLLPAIRRSRGGVRRFSEEDLEWLGLVFCLKNTGMPIKKIREFVDLSRRGEQTLPQRCEILMAHKKDVENRIASMKKQLVKVNQKIQCFSSQSKAFCVSGKTQRPLV</sequence>
<dbReference type="Proteomes" id="UP001300604">
    <property type="component" value="Chromosome"/>
</dbReference>
<gene>
    <name evidence="4" type="ORF">PXC00_07820</name>
</gene>
<dbReference type="InterPro" id="IPR047057">
    <property type="entry name" value="MerR_fam"/>
</dbReference>
<evidence type="ECO:0000256" key="1">
    <source>
        <dbReference type="ARBA" id="ARBA00023125"/>
    </source>
</evidence>
<proteinExistence type="predicted"/>
<dbReference type="EMBL" id="CP135996">
    <property type="protein sequence ID" value="WOC31135.1"/>
    <property type="molecule type" value="Genomic_DNA"/>
</dbReference>
<name>A0AA97D8R9_9FIRM</name>
<keyword evidence="2" id="KW-0175">Coiled coil</keyword>
<dbReference type="PANTHER" id="PTHR30204:SF82">
    <property type="entry name" value="TRANSCRIPTIONAL REGULATOR, MERR FAMILY"/>
    <property type="match status" value="1"/>
</dbReference>
<dbReference type="PROSITE" id="PS50937">
    <property type="entry name" value="HTH_MERR_2"/>
    <property type="match status" value="1"/>
</dbReference>
<dbReference type="Gene3D" id="1.10.1660.10">
    <property type="match status" value="1"/>
</dbReference>
<keyword evidence="5" id="KW-1185">Reference proteome</keyword>
<dbReference type="PANTHER" id="PTHR30204">
    <property type="entry name" value="REDOX-CYCLING DRUG-SENSING TRANSCRIPTIONAL ACTIVATOR SOXR"/>
    <property type="match status" value="1"/>
</dbReference>
<evidence type="ECO:0000256" key="2">
    <source>
        <dbReference type="SAM" id="Coils"/>
    </source>
</evidence>